<evidence type="ECO:0000256" key="1">
    <source>
        <dbReference type="SAM" id="MobiDB-lite"/>
    </source>
</evidence>
<dbReference type="AlphaFoldDB" id="A0A4R9LSH0"/>
<proteinExistence type="predicted"/>
<feature type="region of interest" description="Disordered" evidence="1">
    <location>
        <begin position="75"/>
        <end position="111"/>
    </location>
</feature>
<evidence type="ECO:0000313" key="2">
    <source>
        <dbReference type="EMBL" id="TGN14344.1"/>
    </source>
</evidence>
<protein>
    <submittedName>
        <fullName evidence="2">Uncharacterized protein</fullName>
    </submittedName>
</protein>
<comment type="caution">
    <text evidence="2">The sequence shown here is derived from an EMBL/GenBank/DDBJ whole genome shotgun (WGS) entry which is preliminary data.</text>
</comment>
<dbReference type="Proteomes" id="UP000298264">
    <property type="component" value="Unassembled WGS sequence"/>
</dbReference>
<name>A0A4R9LSH0_9LEPT</name>
<dbReference type="RefSeq" id="WP_135762824.1">
    <property type="nucleotide sequence ID" value="NZ_RQHV01000007.1"/>
</dbReference>
<reference evidence="2" key="1">
    <citation type="journal article" date="2019" name="PLoS Negl. Trop. Dis.">
        <title>Revisiting the worldwide diversity of Leptospira species in the environment.</title>
        <authorList>
            <person name="Vincent A.T."/>
            <person name="Schiettekatte O."/>
            <person name="Bourhy P."/>
            <person name="Veyrier F.J."/>
            <person name="Picardeau M."/>
        </authorList>
    </citation>
    <scope>NUCLEOTIDE SEQUENCE [LARGE SCALE GENOMIC DNA]</scope>
    <source>
        <strain evidence="2">201400974</strain>
    </source>
</reference>
<accession>A0A4R9LSH0</accession>
<organism evidence="2 3">
    <name type="scientific">Leptospira ilyithenensis</name>
    <dbReference type="NCBI Taxonomy" id="2484901"/>
    <lineage>
        <taxon>Bacteria</taxon>
        <taxon>Pseudomonadati</taxon>
        <taxon>Spirochaetota</taxon>
        <taxon>Spirochaetia</taxon>
        <taxon>Leptospirales</taxon>
        <taxon>Leptospiraceae</taxon>
        <taxon>Leptospira</taxon>
    </lineage>
</organism>
<sequence length="111" mass="12107">MGKENARALKHGEAIITKYGEASVDSVKSGQIWKDPTSGDHIIDAKGKTLRLKIGDTYIKANGIINLDKTIKATKDEENNKPNLLEKLGPDKKPIDPSNNPTSESAREPRA</sequence>
<gene>
    <name evidence="2" type="ORF">EHS11_02405</name>
</gene>
<keyword evidence="3" id="KW-1185">Reference proteome</keyword>
<evidence type="ECO:0000313" key="3">
    <source>
        <dbReference type="Proteomes" id="UP000298264"/>
    </source>
</evidence>
<dbReference type="EMBL" id="RQHV01000007">
    <property type="protein sequence ID" value="TGN14344.1"/>
    <property type="molecule type" value="Genomic_DNA"/>
</dbReference>